<dbReference type="AlphaFoldDB" id="A0A4P6KD80"/>
<evidence type="ECO:0000313" key="2">
    <source>
        <dbReference type="EMBL" id="QBE48000.1"/>
    </source>
</evidence>
<feature type="chain" id="PRO_5038600333" description="YceI family protein" evidence="1">
    <location>
        <begin position="41"/>
        <end position="195"/>
    </location>
</feature>
<dbReference type="Proteomes" id="UP000289260">
    <property type="component" value="Chromosome"/>
</dbReference>
<proteinExistence type="predicted"/>
<dbReference type="KEGG" id="ltr:EVS81_03460"/>
<evidence type="ECO:0008006" key="4">
    <source>
        <dbReference type="Google" id="ProtNLM"/>
    </source>
</evidence>
<organism evidence="2 3">
    <name type="scientific">Leucobacter triazinivorans</name>
    <dbReference type="NCBI Taxonomy" id="1784719"/>
    <lineage>
        <taxon>Bacteria</taxon>
        <taxon>Bacillati</taxon>
        <taxon>Actinomycetota</taxon>
        <taxon>Actinomycetes</taxon>
        <taxon>Micrococcales</taxon>
        <taxon>Microbacteriaceae</taxon>
        <taxon>Leucobacter</taxon>
    </lineage>
</organism>
<evidence type="ECO:0000256" key="1">
    <source>
        <dbReference type="SAM" id="SignalP"/>
    </source>
</evidence>
<keyword evidence="1" id="KW-0732">Signal</keyword>
<dbReference type="OrthoDB" id="4989931at2"/>
<name>A0A4P6KD80_9MICO</name>
<accession>A0A4P6KD80</accession>
<evidence type="ECO:0000313" key="3">
    <source>
        <dbReference type="Proteomes" id="UP000289260"/>
    </source>
</evidence>
<dbReference type="RefSeq" id="WP_130109149.1">
    <property type="nucleotide sequence ID" value="NZ_CP035806.1"/>
</dbReference>
<keyword evidence="3" id="KW-1185">Reference proteome</keyword>
<gene>
    <name evidence="2" type="ORF">EVS81_03460</name>
</gene>
<dbReference type="EMBL" id="CP035806">
    <property type="protein sequence ID" value="QBE48000.1"/>
    <property type="molecule type" value="Genomic_DNA"/>
</dbReference>
<protein>
    <recommendedName>
        <fullName evidence="4">YceI family protein</fullName>
    </recommendedName>
</protein>
<sequence length="195" mass="20229">MAVVEMSRSARTIGFVATVSAALPLCLVGCAAAPSASVQAAELRAAVDSDLLEVPATRVYDVSGTRLLAPGDNPVLESLLDERVTSAGYLVLNDGVITEARYEVNAEGLPRAEFVLTEPTALRRANSEVGTVTVTGTLSVNGSVRNGTSVRLTPTALSEDAAEFDVTLSVPDNPLIASGELPIDEISAHLVLVAR</sequence>
<feature type="signal peptide" evidence="1">
    <location>
        <begin position="1"/>
        <end position="40"/>
    </location>
</feature>
<reference evidence="2 3" key="1">
    <citation type="submission" date="2019-02" db="EMBL/GenBank/DDBJ databases">
        <authorList>
            <person name="Sun L."/>
            <person name="Pan D."/>
            <person name="Wu X."/>
        </authorList>
    </citation>
    <scope>NUCLEOTIDE SEQUENCE [LARGE SCALE GENOMIC DNA]</scope>
    <source>
        <strain evidence="2 3">JW-1</strain>
    </source>
</reference>